<evidence type="ECO:0000313" key="7">
    <source>
        <dbReference type="EMBL" id="ACB35991.1"/>
    </source>
</evidence>
<protein>
    <submittedName>
        <fullName evidence="7">Outer membrane efflux protein</fullName>
    </submittedName>
</protein>
<evidence type="ECO:0000256" key="1">
    <source>
        <dbReference type="ARBA" id="ARBA00004442"/>
    </source>
</evidence>
<gene>
    <name evidence="7" type="ordered locus">Lcho_3737</name>
</gene>
<sequence length="496" mass="54862" precursor="true">MPRTAPHRLLTLVAPATLALLTACAQLPPQALQADEHQAQTRADSEAARRDVPPLGAQLGLDEAIARALKYNLDRRARLMEQAMALQQYDASAYDSLPKLVASAGYSARDSDRLARSVNAATGQQIGVDPSISQERQHTLVQLDMTWSLLDFGLAKYNSQQAGDRVLAAAERRRKATHLLVQDVRVAYWRAASAQRLHGEVRAALALADEAMVDARRAEEEKLRAPLDSLRYQRQLTENMRLLESIEQELVTARYDLAGLINAPVMMQVEFDSDSKLGQTDLLATSAEAMEEQALAQNADLREQAYQRRIAATEVHKVLARIYPNLSFNLGARYDTDSYLVNKSWNEAGMQVSYNLWNLLSVPAQKLAAEAGVALADQRRLAAHVAVVTQVHVAREQLASARLQLKRADALWTLDSKIMEQLMRREQAQAGSKLERVAAQTTTIVSLLRRYQALAQAHAATSRLQATLGIDPLPDSSDDLSLAQIREQVRSRLLGS</sequence>
<dbReference type="InterPro" id="IPR051906">
    <property type="entry name" value="TolC-like"/>
</dbReference>
<accession>B1Y5U5</accession>
<dbReference type="HOGENOM" id="CLU_023283_0_0_4"/>
<evidence type="ECO:0000313" key="8">
    <source>
        <dbReference type="Proteomes" id="UP000001693"/>
    </source>
</evidence>
<keyword evidence="6" id="KW-0732">Signal</keyword>
<dbReference type="GO" id="GO:1990281">
    <property type="term" value="C:efflux pump complex"/>
    <property type="evidence" value="ECO:0007669"/>
    <property type="project" value="TreeGrafter"/>
</dbReference>
<keyword evidence="4" id="KW-0472">Membrane</keyword>
<dbReference type="GO" id="GO:0009279">
    <property type="term" value="C:cell outer membrane"/>
    <property type="evidence" value="ECO:0007669"/>
    <property type="project" value="UniProtKB-SubCell"/>
</dbReference>
<proteinExistence type="predicted"/>
<dbReference type="PROSITE" id="PS51257">
    <property type="entry name" value="PROKAR_LIPOPROTEIN"/>
    <property type="match status" value="1"/>
</dbReference>
<dbReference type="PANTHER" id="PTHR30026">
    <property type="entry name" value="OUTER MEMBRANE PROTEIN TOLC"/>
    <property type="match status" value="1"/>
</dbReference>
<dbReference type="STRING" id="395495.Lcho_3737"/>
<dbReference type="KEGG" id="lch:Lcho_3737"/>
<evidence type="ECO:0000256" key="4">
    <source>
        <dbReference type="ARBA" id="ARBA00023136"/>
    </source>
</evidence>
<name>B1Y5U5_LEPCP</name>
<dbReference type="Gene3D" id="1.20.1600.10">
    <property type="entry name" value="Outer membrane efflux proteins (OEP)"/>
    <property type="match status" value="1"/>
</dbReference>
<evidence type="ECO:0000256" key="6">
    <source>
        <dbReference type="SAM" id="SignalP"/>
    </source>
</evidence>
<evidence type="ECO:0000256" key="2">
    <source>
        <dbReference type="ARBA" id="ARBA00022452"/>
    </source>
</evidence>
<keyword evidence="8" id="KW-1185">Reference proteome</keyword>
<comment type="subcellular location">
    <subcellularLocation>
        <location evidence="1">Cell outer membrane</location>
    </subcellularLocation>
</comment>
<keyword evidence="2" id="KW-1134">Transmembrane beta strand</keyword>
<reference evidence="7 8" key="1">
    <citation type="submission" date="2008-03" db="EMBL/GenBank/DDBJ databases">
        <title>Complete sequence of Leptothrix cholodnii SP-6.</title>
        <authorList>
            <consortium name="US DOE Joint Genome Institute"/>
            <person name="Copeland A."/>
            <person name="Lucas S."/>
            <person name="Lapidus A."/>
            <person name="Glavina del Rio T."/>
            <person name="Dalin E."/>
            <person name="Tice H."/>
            <person name="Bruce D."/>
            <person name="Goodwin L."/>
            <person name="Pitluck S."/>
            <person name="Chertkov O."/>
            <person name="Brettin T."/>
            <person name="Detter J.C."/>
            <person name="Han C."/>
            <person name="Kuske C.R."/>
            <person name="Schmutz J."/>
            <person name="Larimer F."/>
            <person name="Land M."/>
            <person name="Hauser L."/>
            <person name="Kyrpides N."/>
            <person name="Lykidis A."/>
            <person name="Emerson D."/>
            <person name="Richardson P."/>
        </authorList>
    </citation>
    <scope>NUCLEOTIDE SEQUENCE [LARGE SCALE GENOMIC DNA]</scope>
    <source>
        <strain evidence="8">ATCC 51168 / LMG 8142 / SP-6</strain>
    </source>
</reference>
<feature type="signal peptide" evidence="6">
    <location>
        <begin position="1"/>
        <end position="25"/>
    </location>
</feature>
<dbReference type="SUPFAM" id="SSF56954">
    <property type="entry name" value="Outer membrane efflux proteins (OEP)"/>
    <property type="match status" value="1"/>
</dbReference>
<keyword evidence="5" id="KW-0998">Cell outer membrane</keyword>
<dbReference type="RefSeq" id="WP_012348738.1">
    <property type="nucleotide sequence ID" value="NC_010524.1"/>
</dbReference>
<dbReference type="AlphaFoldDB" id="B1Y5U5"/>
<keyword evidence="3" id="KW-0812">Transmembrane</keyword>
<dbReference type="PANTHER" id="PTHR30026:SF21">
    <property type="entry name" value="SLR1270 PROTEIN"/>
    <property type="match status" value="1"/>
</dbReference>
<evidence type="ECO:0000256" key="5">
    <source>
        <dbReference type="ARBA" id="ARBA00023237"/>
    </source>
</evidence>
<evidence type="ECO:0000256" key="3">
    <source>
        <dbReference type="ARBA" id="ARBA00022692"/>
    </source>
</evidence>
<dbReference type="GO" id="GO:0015288">
    <property type="term" value="F:porin activity"/>
    <property type="evidence" value="ECO:0007669"/>
    <property type="project" value="TreeGrafter"/>
</dbReference>
<dbReference type="EMBL" id="CP001013">
    <property type="protein sequence ID" value="ACB35991.1"/>
    <property type="molecule type" value="Genomic_DNA"/>
</dbReference>
<dbReference type="GO" id="GO:0015562">
    <property type="term" value="F:efflux transmembrane transporter activity"/>
    <property type="evidence" value="ECO:0007669"/>
    <property type="project" value="InterPro"/>
</dbReference>
<feature type="chain" id="PRO_5002773364" evidence="6">
    <location>
        <begin position="26"/>
        <end position="496"/>
    </location>
</feature>
<organism evidence="7 8">
    <name type="scientific">Leptothrix cholodnii (strain ATCC 51168 / LMG 8142 / SP-6)</name>
    <name type="common">Leptothrix discophora (strain SP-6)</name>
    <dbReference type="NCBI Taxonomy" id="395495"/>
    <lineage>
        <taxon>Bacteria</taxon>
        <taxon>Pseudomonadati</taxon>
        <taxon>Pseudomonadota</taxon>
        <taxon>Betaproteobacteria</taxon>
        <taxon>Burkholderiales</taxon>
        <taxon>Sphaerotilaceae</taxon>
        <taxon>Leptothrix</taxon>
    </lineage>
</organism>
<dbReference type="Proteomes" id="UP000001693">
    <property type="component" value="Chromosome"/>
</dbReference>
<dbReference type="eggNOG" id="COG1538">
    <property type="taxonomic scope" value="Bacteria"/>
</dbReference>